<reference evidence="2 3" key="1">
    <citation type="submission" date="2024-02" db="EMBL/GenBank/DDBJ databases">
        <title>Bacteria isolated from the canopy kelp, Nereocystis luetkeana.</title>
        <authorList>
            <person name="Pfister C.A."/>
            <person name="Younker I.T."/>
            <person name="Light S.H."/>
        </authorList>
    </citation>
    <scope>NUCLEOTIDE SEQUENCE [LARGE SCALE GENOMIC DNA]</scope>
    <source>
        <strain evidence="2 3">TI.5.07</strain>
    </source>
</reference>
<gene>
    <name evidence="2" type="ORF">V6243_04340</name>
</gene>
<dbReference type="SMART" id="SM00858">
    <property type="entry name" value="SAF"/>
    <property type="match status" value="1"/>
</dbReference>
<proteinExistence type="predicted"/>
<keyword evidence="3" id="KW-1185">Reference proteome</keyword>
<sequence length="248" mass="27125">MNIRLNGSTTIAMVVFLISTSMASLLGYRQYERVGAEEVLVANDLIARGQIVTPQMLELKMMKDVAGGLQDMSMAIGKVMTRNRLPGDVIQSQDLQPVKRQSLSHYIPEDRVLFSLPMASHSFPVSQIKPSDTFDVIGSLNGRVRVIAQQVRLMGTMNNLQPSPVESGPLSSLSPQVIGKSSSQTSGLVIAALPEDIFRLASLGAQERVSLVLHGKEVKHRLPIAPAVQTRQIEIFQGLQRRSVDITL</sequence>
<dbReference type="CDD" id="cd11614">
    <property type="entry name" value="SAF_CpaB_FlgA_like"/>
    <property type="match status" value="1"/>
</dbReference>
<evidence type="ECO:0000313" key="2">
    <source>
        <dbReference type="EMBL" id="MEL0616051.1"/>
    </source>
</evidence>
<dbReference type="EMBL" id="JBAKAP010000003">
    <property type="protein sequence ID" value="MEL0616051.1"/>
    <property type="molecule type" value="Genomic_DNA"/>
</dbReference>
<dbReference type="InterPro" id="IPR013974">
    <property type="entry name" value="SAF"/>
</dbReference>
<feature type="domain" description="SAF" evidence="1">
    <location>
        <begin position="37"/>
        <end position="96"/>
    </location>
</feature>
<accession>A0ABU9GC48</accession>
<organism evidence="2 3">
    <name type="scientific">Cobetia marina</name>
    <name type="common">Deleya marina</name>
    <dbReference type="NCBI Taxonomy" id="28258"/>
    <lineage>
        <taxon>Bacteria</taxon>
        <taxon>Pseudomonadati</taxon>
        <taxon>Pseudomonadota</taxon>
        <taxon>Gammaproteobacteria</taxon>
        <taxon>Oceanospirillales</taxon>
        <taxon>Halomonadaceae</taxon>
        <taxon>Cobetia</taxon>
    </lineage>
</organism>
<comment type="caution">
    <text evidence="2">The sequence shown here is derived from an EMBL/GenBank/DDBJ whole genome shotgun (WGS) entry which is preliminary data.</text>
</comment>
<evidence type="ECO:0000313" key="3">
    <source>
        <dbReference type="Proteomes" id="UP001378242"/>
    </source>
</evidence>
<dbReference type="Proteomes" id="UP001378242">
    <property type="component" value="Unassembled WGS sequence"/>
</dbReference>
<evidence type="ECO:0000259" key="1">
    <source>
        <dbReference type="SMART" id="SM00858"/>
    </source>
</evidence>
<dbReference type="Gene3D" id="3.90.1210.10">
    <property type="entry name" value="Antifreeze-like/N-acetylneuraminic acid synthase C-terminal domain"/>
    <property type="match status" value="1"/>
</dbReference>
<dbReference type="RefSeq" id="WP_341541966.1">
    <property type="nucleotide sequence ID" value="NZ_JBAKAP010000003.1"/>
</dbReference>
<protein>
    <submittedName>
        <fullName evidence="2">SAF domain-containing protein</fullName>
    </submittedName>
</protein>
<name>A0ABU9GC48_COBMA</name>